<keyword evidence="3" id="KW-0675">Receptor</keyword>
<evidence type="ECO:0000313" key="4">
    <source>
        <dbReference type="Proteomes" id="UP000192708"/>
    </source>
</evidence>
<dbReference type="EMBL" id="FWXJ01000004">
    <property type="protein sequence ID" value="SMC43353.1"/>
    <property type="molecule type" value="Genomic_DNA"/>
</dbReference>
<proteinExistence type="inferred from homology"/>
<sequence length="324" mass="35145">MKFPLFKCIFASIFSITCLINHAQSADFPNRNLRIIVPVAPGATNDYLARSLAIELGKALGQTVIVENKPGANQIIGTSELAKSAPDGHTMAMLISSHVINPYIAKSLPYDSKKDFIPLAVVGIMPGLLTVHSSVPVKNFQELITYAKANPGVLAYGQPGGLSSGHLTMEYLKKEAGIDVLSVPYKGGGPALADLLANRFQVFINSPTATLPHIKAGTLRPLATTGNKRPEVFSDIPTIAESGYPNIVTYEWYSLFLPAKTPPAIVNQLNAEVVKIMKSPEMQKRLLDIGAESRDYNAQQFAQFITNESKTWGQIIQSLNIKPE</sequence>
<protein>
    <submittedName>
        <fullName evidence="3">Tripartite-type tricarboxylate transporter, receptor component TctC</fullName>
    </submittedName>
</protein>
<name>A0A1W1Z4N5_9BURK</name>
<evidence type="ECO:0000313" key="3">
    <source>
        <dbReference type="EMBL" id="SMC43353.1"/>
    </source>
</evidence>
<feature type="signal peptide" evidence="2">
    <location>
        <begin position="1"/>
        <end position="23"/>
    </location>
</feature>
<dbReference type="CDD" id="cd13578">
    <property type="entry name" value="PBP2_Bug27"/>
    <property type="match status" value="1"/>
</dbReference>
<evidence type="ECO:0000256" key="2">
    <source>
        <dbReference type="SAM" id="SignalP"/>
    </source>
</evidence>
<dbReference type="PIRSF" id="PIRSF017082">
    <property type="entry name" value="YflP"/>
    <property type="match status" value="1"/>
</dbReference>
<accession>A0A1W1Z4N5</accession>
<comment type="similarity">
    <text evidence="1">Belongs to the UPF0065 (bug) family.</text>
</comment>
<dbReference type="Pfam" id="PF03401">
    <property type="entry name" value="TctC"/>
    <property type="match status" value="1"/>
</dbReference>
<dbReference type="InterPro" id="IPR005064">
    <property type="entry name" value="BUG"/>
</dbReference>
<dbReference type="STRING" id="1938817.SAMN06296008_104108"/>
<dbReference type="Gene3D" id="3.40.190.10">
    <property type="entry name" value="Periplasmic binding protein-like II"/>
    <property type="match status" value="1"/>
</dbReference>
<dbReference type="PANTHER" id="PTHR42928">
    <property type="entry name" value="TRICARBOXYLATE-BINDING PROTEIN"/>
    <property type="match status" value="1"/>
</dbReference>
<dbReference type="OrthoDB" id="8678477at2"/>
<organism evidence="3 4">
    <name type="scientific">Polynucleobacter kasalickyi</name>
    <dbReference type="NCBI Taxonomy" id="1938817"/>
    <lineage>
        <taxon>Bacteria</taxon>
        <taxon>Pseudomonadati</taxon>
        <taxon>Pseudomonadota</taxon>
        <taxon>Betaproteobacteria</taxon>
        <taxon>Burkholderiales</taxon>
        <taxon>Burkholderiaceae</taxon>
        <taxon>Polynucleobacter</taxon>
    </lineage>
</organism>
<dbReference type="PANTHER" id="PTHR42928:SF5">
    <property type="entry name" value="BLR1237 PROTEIN"/>
    <property type="match status" value="1"/>
</dbReference>
<feature type="chain" id="PRO_5012958345" evidence="2">
    <location>
        <begin position="24"/>
        <end position="324"/>
    </location>
</feature>
<gene>
    <name evidence="3" type="ORF">SAMN06296008_104108</name>
</gene>
<keyword evidence="4" id="KW-1185">Reference proteome</keyword>
<dbReference type="RefSeq" id="WP_159460819.1">
    <property type="nucleotide sequence ID" value="NZ_FWXJ01000004.1"/>
</dbReference>
<keyword evidence="2" id="KW-0732">Signal</keyword>
<reference evidence="3 4" key="1">
    <citation type="submission" date="2017-04" db="EMBL/GenBank/DDBJ databases">
        <authorList>
            <person name="Afonso C.L."/>
            <person name="Miller P.J."/>
            <person name="Scott M.A."/>
            <person name="Spackman E."/>
            <person name="Goraichik I."/>
            <person name="Dimitrov K.M."/>
            <person name="Suarez D.L."/>
            <person name="Swayne D.E."/>
        </authorList>
    </citation>
    <scope>NUCLEOTIDE SEQUENCE [LARGE SCALE GENOMIC DNA]</scope>
    <source>
        <strain evidence="3 4">VK13</strain>
    </source>
</reference>
<evidence type="ECO:0000256" key="1">
    <source>
        <dbReference type="ARBA" id="ARBA00006987"/>
    </source>
</evidence>
<dbReference type="Gene3D" id="3.40.190.150">
    <property type="entry name" value="Bordetella uptake gene, domain 1"/>
    <property type="match status" value="1"/>
</dbReference>
<dbReference type="InterPro" id="IPR042100">
    <property type="entry name" value="Bug_dom1"/>
</dbReference>
<dbReference type="AlphaFoldDB" id="A0A1W1Z4N5"/>
<dbReference type="Proteomes" id="UP000192708">
    <property type="component" value="Unassembled WGS sequence"/>
</dbReference>
<dbReference type="SUPFAM" id="SSF53850">
    <property type="entry name" value="Periplasmic binding protein-like II"/>
    <property type="match status" value="1"/>
</dbReference>